<evidence type="ECO:0000313" key="2">
    <source>
        <dbReference type="EMBL" id="SEH07397.1"/>
    </source>
</evidence>
<gene>
    <name evidence="2" type="ORF">MBHS_03272</name>
</gene>
<accession>A0A1H6FBE1</accession>
<protein>
    <submittedName>
        <fullName evidence="2">PIN domain protein</fullName>
    </submittedName>
</protein>
<evidence type="ECO:0000313" key="3">
    <source>
        <dbReference type="Proteomes" id="UP000236724"/>
    </source>
</evidence>
<reference evidence="2 3" key="1">
    <citation type="submission" date="2016-10" db="EMBL/GenBank/DDBJ databases">
        <authorList>
            <person name="de Groot N.N."/>
        </authorList>
    </citation>
    <scope>NUCLEOTIDE SEQUENCE [LARGE SCALE GENOMIC DNA]</scope>
    <source>
        <strain evidence="2">MBHS1</strain>
    </source>
</reference>
<feature type="domain" description="PIN" evidence="1">
    <location>
        <begin position="13"/>
        <end position="110"/>
    </location>
</feature>
<dbReference type="EMBL" id="FMSV02000529">
    <property type="protein sequence ID" value="SEH07397.1"/>
    <property type="molecule type" value="Genomic_DNA"/>
</dbReference>
<dbReference type="Pfam" id="PF01850">
    <property type="entry name" value="PIN"/>
    <property type="match status" value="1"/>
</dbReference>
<dbReference type="InterPro" id="IPR029060">
    <property type="entry name" value="PIN-like_dom_sf"/>
</dbReference>
<dbReference type="CDD" id="cd18686">
    <property type="entry name" value="PIN_VapC-like"/>
    <property type="match status" value="1"/>
</dbReference>
<keyword evidence="3" id="KW-1185">Reference proteome</keyword>
<dbReference type="Gene3D" id="3.40.50.1010">
    <property type="entry name" value="5'-nuclease"/>
    <property type="match status" value="1"/>
</dbReference>
<proteinExistence type="predicted"/>
<dbReference type="Proteomes" id="UP000236724">
    <property type="component" value="Unassembled WGS sequence"/>
</dbReference>
<dbReference type="InterPro" id="IPR002716">
    <property type="entry name" value="PIN_dom"/>
</dbReference>
<name>A0A1H6FBE1_9GAMM</name>
<organism evidence="2 3">
    <name type="scientific">Candidatus Venteria ishoeyi</name>
    <dbReference type="NCBI Taxonomy" id="1899563"/>
    <lineage>
        <taxon>Bacteria</taxon>
        <taxon>Pseudomonadati</taxon>
        <taxon>Pseudomonadota</taxon>
        <taxon>Gammaproteobacteria</taxon>
        <taxon>Thiotrichales</taxon>
        <taxon>Thiotrichaceae</taxon>
        <taxon>Venteria</taxon>
    </lineage>
</organism>
<evidence type="ECO:0000259" key="1">
    <source>
        <dbReference type="Pfam" id="PF01850"/>
    </source>
</evidence>
<sequence>MRLDEWLTDGVLMDSFAPYLQQPKDLIIPSVQQYELYRWVCRERDEATALDVIAITEQGTVITLDTRLALLAADMASQFKLAAMDAMIYSTAQQTGVELITSDRHFKDLPEVCYFSKAIS</sequence>
<dbReference type="AlphaFoldDB" id="A0A1H6FBE1"/>
<dbReference type="SUPFAM" id="SSF88723">
    <property type="entry name" value="PIN domain-like"/>
    <property type="match status" value="1"/>
</dbReference>